<dbReference type="PROSITE" id="PS51900">
    <property type="entry name" value="CB"/>
    <property type="match status" value="1"/>
</dbReference>
<dbReference type="CDD" id="cd00397">
    <property type="entry name" value="DNA_BRE_C"/>
    <property type="match status" value="1"/>
</dbReference>
<dbReference type="GO" id="GO:0006310">
    <property type="term" value="P:DNA recombination"/>
    <property type="evidence" value="ECO:0007669"/>
    <property type="project" value="UniProtKB-KW"/>
</dbReference>
<dbReference type="GO" id="GO:0051301">
    <property type="term" value="P:cell division"/>
    <property type="evidence" value="ECO:0007669"/>
    <property type="project" value="UniProtKB-KW"/>
</dbReference>
<dbReference type="InterPro" id="IPR004107">
    <property type="entry name" value="Integrase_SAM-like_N"/>
</dbReference>
<keyword evidence="8" id="KW-0131">Cell cycle</keyword>
<dbReference type="GO" id="GO:0005737">
    <property type="term" value="C:cytoplasm"/>
    <property type="evidence" value="ECO:0007669"/>
    <property type="project" value="UniProtKB-SubCell"/>
</dbReference>
<feature type="domain" description="Tyr recombinase" evidence="10">
    <location>
        <begin position="150"/>
        <end position="323"/>
    </location>
</feature>
<dbReference type="PANTHER" id="PTHR30349:SF77">
    <property type="entry name" value="TYROSINE RECOMBINASE XERC"/>
    <property type="match status" value="1"/>
</dbReference>
<dbReference type="SUPFAM" id="SSF56349">
    <property type="entry name" value="DNA breaking-rejoining enzymes"/>
    <property type="match status" value="1"/>
</dbReference>
<feature type="domain" description="Core-binding (CB)" evidence="11">
    <location>
        <begin position="47"/>
        <end position="129"/>
    </location>
</feature>
<evidence type="ECO:0000256" key="5">
    <source>
        <dbReference type="ARBA" id="ARBA00022908"/>
    </source>
</evidence>
<dbReference type="GO" id="GO:0003677">
    <property type="term" value="F:DNA binding"/>
    <property type="evidence" value="ECO:0007669"/>
    <property type="project" value="UniProtKB-UniRule"/>
</dbReference>
<evidence type="ECO:0000256" key="6">
    <source>
        <dbReference type="ARBA" id="ARBA00023125"/>
    </source>
</evidence>
<organism evidence="12 13">
    <name type="scientific">Periweissella cryptocerci</name>
    <dbReference type="NCBI Taxonomy" id="2506420"/>
    <lineage>
        <taxon>Bacteria</taxon>
        <taxon>Bacillati</taxon>
        <taxon>Bacillota</taxon>
        <taxon>Bacilli</taxon>
        <taxon>Lactobacillales</taxon>
        <taxon>Lactobacillaceae</taxon>
        <taxon>Periweissella</taxon>
    </lineage>
</organism>
<evidence type="ECO:0000256" key="3">
    <source>
        <dbReference type="ARBA" id="ARBA00022618"/>
    </source>
</evidence>
<dbReference type="NCBIfam" id="NF040815">
    <property type="entry name" value="recomb_XerA_Arch"/>
    <property type="match status" value="1"/>
</dbReference>
<comment type="subcellular location">
    <subcellularLocation>
        <location evidence="1">Cytoplasm</location>
    </subcellularLocation>
</comment>
<proteinExistence type="predicted"/>
<dbReference type="InterPro" id="IPR013762">
    <property type="entry name" value="Integrase-like_cat_sf"/>
</dbReference>
<protein>
    <submittedName>
        <fullName evidence="12">Integrase</fullName>
    </submittedName>
</protein>
<dbReference type="PROSITE" id="PS51898">
    <property type="entry name" value="TYR_RECOMBINASE"/>
    <property type="match status" value="1"/>
</dbReference>
<evidence type="ECO:0000256" key="9">
    <source>
        <dbReference type="PROSITE-ProRule" id="PRU01248"/>
    </source>
</evidence>
<dbReference type="Pfam" id="PF00589">
    <property type="entry name" value="Phage_integrase"/>
    <property type="match status" value="1"/>
</dbReference>
<keyword evidence="7" id="KW-0233">DNA recombination</keyword>
<dbReference type="KEGG" id="wei:EQG49_04530"/>
<evidence type="ECO:0000256" key="7">
    <source>
        <dbReference type="ARBA" id="ARBA00023172"/>
    </source>
</evidence>
<evidence type="ECO:0000259" key="10">
    <source>
        <dbReference type="PROSITE" id="PS51898"/>
    </source>
</evidence>
<dbReference type="GO" id="GO:0007059">
    <property type="term" value="P:chromosome segregation"/>
    <property type="evidence" value="ECO:0007669"/>
    <property type="project" value="UniProtKB-KW"/>
</dbReference>
<dbReference type="Gene3D" id="1.10.443.10">
    <property type="entry name" value="Intergrase catalytic core"/>
    <property type="match status" value="1"/>
</dbReference>
<accession>A0A4P6YSX9</accession>
<dbReference type="EMBL" id="CP037940">
    <property type="protein sequence ID" value="QBO35781.1"/>
    <property type="molecule type" value="Genomic_DNA"/>
</dbReference>
<dbReference type="InterPro" id="IPR044068">
    <property type="entry name" value="CB"/>
</dbReference>
<dbReference type="Pfam" id="PF13495">
    <property type="entry name" value="Phage_int_SAM_4"/>
    <property type="match status" value="1"/>
</dbReference>
<evidence type="ECO:0000256" key="2">
    <source>
        <dbReference type="ARBA" id="ARBA00022490"/>
    </source>
</evidence>
<evidence type="ECO:0000256" key="1">
    <source>
        <dbReference type="ARBA" id="ARBA00004496"/>
    </source>
</evidence>
<keyword evidence="4" id="KW-0159">Chromosome partition</keyword>
<dbReference type="GO" id="GO:0015074">
    <property type="term" value="P:DNA integration"/>
    <property type="evidence" value="ECO:0007669"/>
    <property type="project" value="UniProtKB-KW"/>
</dbReference>
<dbReference type="InterPro" id="IPR050090">
    <property type="entry name" value="Tyrosine_recombinase_XerCD"/>
</dbReference>
<dbReference type="Gene3D" id="1.10.150.130">
    <property type="match status" value="1"/>
</dbReference>
<evidence type="ECO:0000313" key="12">
    <source>
        <dbReference type="EMBL" id="QBO35781.1"/>
    </source>
</evidence>
<keyword evidence="13" id="KW-1185">Reference proteome</keyword>
<evidence type="ECO:0000259" key="11">
    <source>
        <dbReference type="PROSITE" id="PS51900"/>
    </source>
</evidence>
<keyword evidence="5" id="KW-0229">DNA integration</keyword>
<dbReference type="OrthoDB" id="9801717at2"/>
<evidence type="ECO:0000256" key="4">
    <source>
        <dbReference type="ARBA" id="ARBA00022829"/>
    </source>
</evidence>
<evidence type="ECO:0000256" key="8">
    <source>
        <dbReference type="ARBA" id="ARBA00023306"/>
    </source>
</evidence>
<keyword evidence="2" id="KW-0963">Cytoplasm</keyword>
<sequence>MKEELIQNVIDDMAELMTDTLIERLGKSLSKHLDGVDVTMKLPHPEMTNTDFVRLFIAAKRVEGCSEKSLAYYHSTITKMYSSVEKWIKLISTDDLRRYLADYQETNGSSKVTIDNIRRILSSFFSWLEDEDYISKSPVRRIHKVKTMKVVKEALSDEEMEVLRDTADNLRDLTIIEMLASTGIRVGELARMNISDVNFEERSSIVLGKGNSQREIYFDARTKLHLMQYLGTRKDNGDAVFVSKYQPNSRLTINAIESIVKELGINAKINKLHPHKFRRTLATRAIDKGMPVEQVQRLLGHVRIDTTMQYALVNQTNVKNAHRKYIG</sequence>
<dbReference type="Proteomes" id="UP000292886">
    <property type="component" value="Chromosome"/>
</dbReference>
<reference evidence="13" key="1">
    <citation type="submission" date="2019-03" db="EMBL/GenBank/DDBJ databases">
        <title>Weissella sp. 26KH-42 Genome sequencing.</title>
        <authorList>
            <person name="Heo J."/>
            <person name="Kim S.-J."/>
            <person name="Kim J.-S."/>
            <person name="Hong S.-B."/>
            <person name="Kwon S.-W."/>
        </authorList>
    </citation>
    <scope>NUCLEOTIDE SEQUENCE [LARGE SCALE GENOMIC DNA]</scope>
    <source>
        <strain evidence="13">26KH-42</strain>
    </source>
</reference>
<dbReference type="InterPro" id="IPR002104">
    <property type="entry name" value="Integrase_catalytic"/>
</dbReference>
<dbReference type="InterPro" id="IPR010998">
    <property type="entry name" value="Integrase_recombinase_N"/>
</dbReference>
<dbReference type="PANTHER" id="PTHR30349">
    <property type="entry name" value="PHAGE INTEGRASE-RELATED"/>
    <property type="match status" value="1"/>
</dbReference>
<keyword evidence="6 9" id="KW-0238">DNA-binding</keyword>
<dbReference type="AlphaFoldDB" id="A0A4P6YSX9"/>
<name>A0A4P6YSX9_9LACO</name>
<keyword evidence="3" id="KW-0132">Cell division</keyword>
<dbReference type="InterPro" id="IPR011010">
    <property type="entry name" value="DNA_brk_join_enz"/>
</dbReference>
<dbReference type="RefSeq" id="WP_133362860.1">
    <property type="nucleotide sequence ID" value="NZ_CP037940.1"/>
</dbReference>
<gene>
    <name evidence="12" type="ORF">EQG49_04530</name>
</gene>
<evidence type="ECO:0000313" key="13">
    <source>
        <dbReference type="Proteomes" id="UP000292886"/>
    </source>
</evidence>